<reference evidence="2" key="1">
    <citation type="submission" date="2017-02" db="EMBL/GenBank/DDBJ databases">
        <title>Delving into the versatile metabolic prowess of the omnipresent phylum Bacteroidetes.</title>
        <authorList>
            <person name="Nobu M.K."/>
            <person name="Mei R."/>
            <person name="Narihiro T."/>
            <person name="Kuroda K."/>
            <person name="Liu W.-T."/>
        </authorList>
    </citation>
    <scope>NUCLEOTIDE SEQUENCE</scope>
    <source>
        <strain evidence="2">ADurb.Bin280</strain>
    </source>
</reference>
<protein>
    <submittedName>
        <fullName evidence="2">Uncharacterized protein</fullName>
    </submittedName>
</protein>
<name>A0A1V5SDQ4_9BACT</name>
<evidence type="ECO:0000256" key="1">
    <source>
        <dbReference type="SAM" id="MobiDB-lite"/>
    </source>
</evidence>
<comment type="caution">
    <text evidence="2">The sequence shown here is derived from an EMBL/GenBank/DDBJ whole genome shotgun (WGS) entry which is preliminary data.</text>
</comment>
<dbReference type="AlphaFoldDB" id="A0A1V5SDQ4"/>
<dbReference type="EMBL" id="MWBO01000043">
    <property type="protein sequence ID" value="OQA52152.1"/>
    <property type="molecule type" value="Genomic_DNA"/>
</dbReference>
<feature type="compositionally biased region" description="Polar residues" evidence="1">
    <location>
        <begin position="83"/>
        <end position="94"/>
    </location>
</feature>
<accession>A0A1V5SDQ4</accession>
<evidence type="ECO:0000313" key="2">
    <source>
        <dbReference type="EMBL" id="OQA52152.1"/>
    </source>
</evidence>
<feature type="region of interest" description="Disordered" evidence="1">
    <location>
        <begin position="1"/>
        <end position="34"/>
    </location>
</feature>
<organism evidence="2">
    <name type="scientific">candidate division WS2 bacterium ADurb.Bin280</name>
    <dbReference type="NCBI Taxonomy" id="1852829"/>
    <lineage>
        <taxon>Bacteria</taxon>
        <taxon>candidate division WS2</taxon>
    </lineage>
</organism>
<proteinExistence type="predicted"/>
<gene>
    <name evidence="2" type="ORF">BWY43_00607</name>
</gene>
<dbReference type="Proteomes" id="UP000485367">
    <property type="component" value="Unassembled WGS sequence"/>
</dbReference>
<feature type="region of interest" description="Disordered" evidence="1">
    <location>
        <begin position="67"/>
        <end position="95"/>
    </location>
</feature>
<sequence length="129" mass="14197">MNGESGEETTTQELIAKEENEGETDNNPEPTRKLGFVETFRAQADARRIVKLKRSADQARIALDQADESLRNAPATGGYSGEPVNQNNSHNQSVLIGKKAEAEENYKNALQALEQARADYDEKYGQGAQ</sequence>